<dbReference type="NCBIfam" id="TIGR02034">
    <property type="entry name" value="CysN"/>
    <property type="match status" value="1"/>
</dbReference>
<dbReference type="GO" id="GO:0003924">
    <property type="term" value="F:GTPase activity"/>
    <property type="evidence" value="ECO:0007669"/>
    <property type="project" value="InterPro"/>
</dbReference>
<dbReference type="Pfam" id="PF03144">
    <property type="entry name" value="GTP_EFTU_D2"/>
    <property type="match status" value="1"/>
</dbReference>
<comment type="function">
    <text evidence="3 17">Catalyzes the synthesis of activated sulfate.</text>
</comment>
<feature type="binding site" evidence="16">
    <location>
        <begin position="31"/>
        <end position="38"/>
    </location>
    <ligand>
        <name>GTP</name>
        <dbReference type="ChEBI" id="CHEBI:37565"/>
    </ligand>
</feature>
<dbReference type="NCBIfam" id="NF004035">
    <property type="entry name" value="PRK05506.1"/>
    <property type="match status" value="1"/>
</dbReference>
<evidence type="ECO:0000256" key="4">
    <source>
        <dbReference type="ARBA" id="ARBA00004806"/>
    </source>
</evidence>
<dbReference type="InterPro" id="IPR054696">
    <property type="entry name" value="GTP-eEF1A_C"/>
</dbReference>
<comment type="catalytic activity">
    <reaction evidence="15 16">
        <text>sulfate + ATP + H(+) = adenosine 5'-phosphosulfate + diphosphate</text>
        <dbReference type="Rhea" id="RHEA:18133"/>
        <dbReference type="ChEBI" id="CHEBI:15378"/>
        <dbReference type="ChEBI" id="CHEBI:16189"/>
        <dbReference type="ChEBI" id="CHEBI:30616"/>
        <dbReference type="ChEBI" id="CHEBI:33019"/>
        <dbReference type="ChEBI" id="CHEBI:58243"/>
        <dbReference type="EC" id="2.7.7.4"/>
    </reaction>
</comment>
<evidence type="ECO:0000313" key="19">
    <source>
        <dbReference type="EMBL" id="VVP72218.1"/>
    </source>
</evidence>
<dbReference type="EC" id="2.7.7.4" evidence="16"/>
<dbReference type="SUPFAM" id="SSF50465">
    <property type="entry name" value="EF-Tu/eEF-1alpha/eIF2-gamma C-terminal domain"/>
    <property type="match status" value="1"/>
</dbReference>
<keyword evidence="9 16" id="KW-0548">Nucleotidyltransferase</keyword>
<feature type="binding site" evidence="16">
    <location>
        <begin position="110"/>
        <end position="114"/>
    </location>
    <ligand>
        <name>GTP</name>
        <dbReference type="ChEBI" id="CHEBI:37565"/>
    </ligand>
</feature>
<organism evidence="19 20">
    <name type="scientific">Pseudomonas fluorescens</name>
    <dbReference type="NCBI Taxonomy" id="294"/>
    <lineage>
        <taxon>Bacteria</taxon>
        <taxon>Pseudomonadati</taxon>
        <taxon>Pseudomonadota</taxon>
        <taxon>Gammaproteobacteria</taxon>
        <taxon>Pseudomonadales</taxon>
        <taxon>Pseudomonadaceae</taxon>
        <taxon>Pseudomonas</taxon>
    </lineage>
</organism>
<protein>
    <recommendedName>
        <fullName evidence="16 17">Multifunctional fusion protein</fullName>
    </recommendedName>
    <domain>
        <recommendedName>
            <fullName evidence="16">Sulfate adenylyltransferase subunit 1</fullName>
            <ecNumber evidence="16">2.7.7.4</ecNumber>
        </recommendedName>
        <alternativeName>
            <fullName evidence="16">ATP-sulfurylase large subunit</fullName>
        </alternativeName>
        <alternativeName>
            <fullName evidence="16">Sulfate adenylate transferase</fullName>
            <shortName evidence="16">SAT</shortName>
        </alternativeName>
    </domain>
    <domain>
        <recommendedName>
            <fullName evidence="17">Adenylyl-sulfate kinase</fullName>
            <ecNumber evidence="17">2.7.1.25</ecNumber>
        </recommendedName>
        <alternativeName>
            <fullName evidence="17">APS kinase</fullName>
        </alternativeName>
        <alternativeName>
            <fullName evidence="17">ATP adenosine-5'-phosphosulfate 3'-phosphotransferase</fullName>
        </alternativeName>
        <alternativeName>
            <fullName evidence="17">Adenosine-5'-phosphosulfate kinase</fullName>
        </alternativeName>
    </domain>
</protein>
<comment type="similarity">
    <text evidence="16">Belongs to the TRAFAC class translation factor GTPase superfamily. Classic translation factor GTPase family. CysN/NodQ subfamily.</text>
</comment>
<dbReference type="NCBIfam" id="NF003013">
    <property type="entry name" value="PRK03846.1"/>
    <property type="match status" value="1"/>
</dbReference>
<dbReference type="PROSITE" id="PS51722">
    <property type="entry name" value="G_TR_2"/>
    <property type="match status" value="1"/>
</dbReference>
<dbReference type="InterPro" id="IPR027417">
    <property type="entry name" value="P-loop_NTPase"/>
</dbReference>
<dbReference type="HAMAP" id="MF_00062">
    <property type="entry name" value="Sulf_adenylyltr_sub1"/>
    <property type="match status" value="1"/>
</dbReference>
<dbReference type="GO" id="GO:0005524">
    <property type="term" value="F:ATP binding"/>
    <property type="evidence" value="ECO:0007669"/>
    <property type="project" value="UniProtKB-UniRule"/>
</dbReference>
<dbReference type="InterPro" id="IPR044138">
    <property type="entry name" value="CysN_II"/>
</dbReference>
<comment type="pathway">
    <text evidence="4 17">Sulfur metabolism; hydrogen sulfide biosynthesis; sulfite from sulfate: step 2/3.</text>
</comment>
<keyword evidence="17" id="KW-0597">Phosphoprotein</keyword>
<feature type="binding site" evidence="17">
    <location>
        <begin position="468"/>
        <end position="475"/>
    </location>
    <ligand>
        <name>ATP</name>
        <dbReference type="ChEBI" id="CHEBI:30616"/>
    </ligand>
</feature>
<dbReference type="OrthoDB" id="9804504at2"/>
<dbReference type="InterPro" id="IPR059117">
    <property type="entry name" value="APS_kinase_dom"/>
</dbReference>
<dbReference type="Pfam" id="PF22594">
    <property type="entry name" value="GTP-eEF1A_C"/>
    <property type="match status" value="1"/>
</dbReference>
<dbReference type="InterPro" id="IPR009001">
    <property type="entry name" value="Transl_elong_EF1A/Init_IF2_C"/>
</dbReference>
<evidence type="ECO:0000256" key="17">
    <source>
        <dbReference type="HAMAP-Rule" id="MF_00065"/>
    </source>
</evidence>
<dbReference type="CDD" id="cd02027">
    <property type="entry name" value="APSK"/>
    <property type="match status" value="1"/>
</dbReference>
<dbReference type="NCBIfam" id="NF003478">
    <property type="entry name" value="PRK05124.1"/>
    <property type="match status" value="1"/>
</dbReference>
<comment type="pathway">
    <text evidence="16">Sulfur metabolism; hydrogen sulfide biosynthesis; sulfite from sulfate: step 1/3.</text>
</comment>
<dbReference type="InterPro" id="IPR009000">
    <property type="entry name" value="Transl_B-barrel_sf"/>
</dbReference>
<evidence type="ECO:0000256" key="15">
    <source>
        <dbReference type="ARBA" id="ARBA00049370"/>
    </source>
</evidence>
<dbReference type="Gene3D" id="2.40.30.10">
    <property type="entry name" value="Translation factors"/>
    <property type="match status" value="2"/>
</dbReference>
<dbReference type="Pfam" id="PF00009">
    <property type="entry name" value="GTP_EFTU"/>
    <property type="match status" value="1"/>
</dbReference>
<dbReference type="UniPathway" id="UPA00140">
    <property type="reaction ID" value="UER00204"/>
</dbReference>
<dbReference type="AlphaFoldDB" id="A0A5E7RF99"/>
<evidence type="ECO:0000256" key="7">
    <source>
        <dbReference type="ARBA" id="ARBA00022458"/>
    </source>
</evidence>
<accession>A0A5E7RF99</accession>
<feature type="binding site" evidence="16">
    <location>
        <begin position="165"/>
        <end position="168"/>
    </location>
    <ligand>
        <name>GTP</name>
        <dbReference type="ChEBI" id="CHEBI:37565"/>
    </ligand>
</feature>
<dbReference type="SUPFAM" id="SSF50447">
    <property type="entry name" value="Translation proteins"/>
    <property type="match status" value="1"/>
</dbReference>
<dbReference type="HAMAP" id="MF_00065">
    <property type="entry name" value="Adenylyl_sulf_kinase"/>
    <property type="match status" value="1"/>
</dbReference>
<dbReference type="PANTHER" id="PTHR23115">
    <property type="entry name" value="TRANSLATION FACTOR"/>
    <property type="match status" value="1"/>
</dbReference>
<evidence type="ECO:0000256" key="9">
    <source>
        <dbReference type="ARBA" id="ARBA00022695"/>
    </source>
</evidence>
<dbReference type="Proteomes" id="UP000326611">
    <property type="component" value="Unassembled WGS sequence"/>
</dbReference>
<evidence type="ECO:0000256" key="11">
    <source>
        <dbReference type="ARBA" id="ARBA00022777"/>
    </source>
</evidence>
<dbReference type="Gene3D" id="3.40.50.300">
    <property type="entry name" value="P-loop containing nucleotide triphosphate hydrolases"/>
    <property type="match status" value="2"/>
</dbReference>
<dbReference type="CDD" id="cd03695">
    <property type="entry name" value="CysN_NodQ_II"/>
    <property type="match status" value="1"/>
</dbReference>
<dbReference type="InterPro" id="IPR000795">
    <property type="entry name" value="T_Tr_GTP-bd_dom"/>
</dbReference>
<dbReference type="InterPro" id="IPR011779">
    <property type="entry name" value="SO4_adenylTrfase_lsu"/>
</dbReference>
<evidence type="ECO:0000256" key="12">
    <source>
        <dbReference type="ARBA" id="ARBA00022840"/>
    </source>
</evidence>
<evidence type="ECO:0000256" key="5">
    <source>
        <dbReference type="ARBA" id="ARBA00005438"/>
    </source>
</evidence>
<gene>
    <name evidence="19" type="primary">cysNC_2</name>
    <name evidence="17" type="synonym">cysC</name>
    <name evidence="16" type="synonym">cysN</name>
    <name evidence="19" type="ORF">PS918_01371</name>
</gene>
<dbReference type="FunFam" id="3.40.50.300:FF:000119">
    <property type="entry name" value="Sulfate adenylyltransferase subunit 1"/>
    <property type="match status" value="1"/>
</dbReference>
<evidence type="ECO:0000256" key="14">
    <source>
        <dbReference type="ARBA" id="ARBA00023268"/>
    </source>
</evidence>
<dbReference type="InterPro" id="IPR031157">
    <property type="entry name" value="G_TR_CS"/>
</dbReference>
<dbReference type="CDD" id="cd04095">
    <property type="entry name" value="CysN_NoDQ_III"/>
    <property type="match status" value="1"/>
</dbReference>
<dbReference type="EMBL" id="CABVIY010000002">
    <property type="protein sequence ID" value="VVP72218.1"/>
    <property type="molecule type" value="Genomic_DNA"/>
</dbReference>
<keyword evidence="11 17" id="KW-0418">Kinase</keyword>
<keyword evidence="13 16" id="KW-0342">GTP-binding</keyword>
<dbReference type="NCBIfam" id="TIGR00455">
    <property type="entry name" value="apsK"/>
    <property type="match status" value="1"/>
</dbReference>
<comment type="catalytic activity">
    <reaction evidence="1 17">
        <text>adenosine 5'-phosphosulfate + ATP = 3'-phosphoadenylyl sulfate + ADP + H(+)</text>
        <dbReference type="Rhea" id="RHEA:24152"/>
        <dbReference type="ChEBI" id="CHEBI:15378"/>
        <dbReference type="ChEBI" id="CHEBI:30616"/>
        <dbReference type="ChEBI" id="CHEBI:58243"/>
        <dbReference type="ChEBI" id="CHEBI:58339"/>
        <dbReference type="ChEBI" id="CHEBI:456216"/>
        <dbReference type="EC" id="2.7.1.25"/>
    </reaction>
</comment>
<evidence type="ECO:0000313" key="20">
    <source>
        <dbReference type="Proteomes" id="UP000326611"/>
    </source>
</evidence>
<keyword evidence="7" id="KW-0536">Nodulation</keyword>
<dbReference type="GO" id="GO:0005525">
    <property type="term" value="F:GTP binding"/>
    <property type="evidence" value="ECO:0007669"/>
    <property type="project" value="UniProtKB-UniRule"/>
</dbReference>
<comment type="similarity">
    <text evidence="17">Belongs to the APS kinase family.</text>
</comment>
<keyword evidence="14" id="KW-0511">Multifunctional enzyme</keyword>
<comment type="similarity">
    <text evidence="6">In the N-terminal section; belongs to the TRAFAC class translation factor GTPase superfamily. Classic translation factor GTPase family. CysN/NodQ subfamily.</text>
</comment>
<keyword evidence="12 16" id="KW-0067">ATP-binding</keyword>
<evidence type="ECO:0000256" key="10">
    <source>
        <dbReference type="ARBA" id="ARBA00022741"/>
    </source>
</evidence>
<sequence length="637" mass="71116">MAHVSDLIAEDIGQYLKAHEHKSLLRFITCGSVDDGKSTLIGRLLYDSKMLFEDQMEALEADSKKDGTQGGELDFALLVDGLAAEREQGITIDVAYRFFSTELRKFIVADTPGHEQYTRNMVTGASTADVAVVMIDARRGVLTQSRRHSYLASLLGIRKVVLAVNKMDLMDYSEKVFNAIVDDYRTFAKQINLQDFTAIPMSALRGENITEQSEHMPWYRGTTLMGYLETVEIDEAHQQKLPFRMPVQWVNRPNLDFRGFTGTIASGVIHPGDRVRVLPAGQESRISRIVTLDGDLQQAVAGQSITLTLTDEVDCSRGDVLTTSEDPASVADQFQVNLIWMHEQPMLAGRPYLMKIGGKTLPVTLAVPKYKINVNTMEHLAARELSLNEIGVCNLFTSQPIAFDAYKNNRETGSFILIDRLTNATVGAGLIEFSLRRSQNIHMQHVDVNKQARAEQMGQQPVLLWFTGLSGAGKSAIANLLETRLYARGRHTYLLDGDNVRHGLNRDLGFTDADRVENIRRVAEVSKLFVDAGLIVLTAFISPFRSEREMARGLLQEGEFIEIFVDTPLAVAEERDPKGLYKKVRRGELKNFTGIDSPYEVPGQPDIHIQTSKLTPEGAVDRIIEVLIERGVIAKEF</sequence>
<dbReference type="InterPro" id="IPR002891">
    <property type="entry name" value="APS"/>
</dbReference>
<evidence type="ECO:0000256" key="13">
    <source>
        <dbReference type="ARBA" id="ARBA00023134"/>
    </source>
</evidence>
<feature type="active site" description="Phosphoserine intermediate" evidence="17">
    <location>
        <position position="542"/>
    </location>
</feature>
<keyword evidence="10 16" id="KW-0547">Nucleotide-binding</keyword>
<dbReference type="CDD" id="cd04166">
    <property type="entry name" value="CysN_ATPS"/>
    <property type="match status" value="1"/>
</dbReference>
<comment type="similarity">
    <text evidence="5">In the C-terminal section; belongs to the APS kinase family.</text>
</comment>
<dbReference type="PROSITE" id="PS00301">
    <property type="entry name" value="G_TR_1"/>
    <property type="match status" value="1"/>
</dbReference>
<dbReference type="RefSeq" id="WP_150769536.1">
    <property type="nucleotide sequence ID" value="NZ_CABVIY010000002.1"/>
</dbReference>
<evidence type="ECO:0000256" key="2">
    <source>
        <dbReference type="ARBA" id="ARBA00002357"/>
    </source>
</evidence>
<dbReference type="InterPro" id="IPR004161">
    <property type="entry name" value="EFTu-like_2"/>
</dbReference>
<name>A0A5E7RF99_PSEFL</name>
<dbReference type="EC" id="2.7.1.25" evidence="17"/>
<dbReference type="Pfam" id="PF01583">
    <property type="entry name" value="APS_kinase"/>
    <property type="match status" value="1"/>
</dbReference>
<dbReference type="GO" id="GO:0004020">
    <property type="term" value="F:adenylylsulfate kinase activity"/>
    <property type="evidence" value="ECO:0007669"/>
    <property type="project" value="UniProtKB-UniRule"/>
</dbReference>
<comment type="subunit">
    <text evidence="16">Heterodimer composed of CysD, the smaller subunit, and CysN.</text>
</comment>
<keyword evidence="8 16" id="KW-0808">Transferase</keyword>
<evidence type="ECO:0000259" key="18">
    <source>
        <dbReference type="PROSITE" id="PS51722"/>
    </source>
</evidence>
<dbReference type="InterPro" id="IPR041757">
    <property type="entry name" value="CysN_GTP-bd"/>
</dbReference>
<dbReference type="GO" id="GO:0004781">
    <property type="term" value="F:sulfate adenylyltransferase (ATP) activity"/>
    <property type="evidence" value="ECO:0007669"/>
    <property type="project" value="UniProtKB-UniRule"/>
</dbReference>
<dbReference type="GO" id="GO:0000103">
    <property type="term" value="P:sulfate assimilation"/>
    <property type="evidence" value="ECO:0007669"/>
    <property type="project" value="UniProtKB-UniRule"/>
</dbReference>
<dbReference type="FunFam" id="3.40.50.300:FF:000212">
    <property type="entry name" value="Adenylyl-sulfate kinase"/>
    <property type="match status" value="1"/>
</dbReference>
<dbReference type="PRINTS" id="PR00315">
    <property type="entry name" value="ELONGATNFCT"/>
</dbReference>
<reference evidence="19 20" key="1">
    <citation type="submission" date="2019-09" db="EMBL/GenBank/DDBJ databases">
        <authorList>
            <person name="Chandra G."/>
            <person name="Truman W A."/>
        </authorList>
    </citation>
    <scope>NUCLEOTIDE SEQUENCE [LARGE SCALE GENOMIC DNA]</scope>
    <source>
        <strain evidence="19">PS918</strain>
    </source>
</reference>
<feature type="domain" description="Tr-type G" evidence="18">
    <location>
        <begin position="22"/>
        <end position="225"/>
    </location>
</feature>
<evidence type="ECO:0000256" key="16">
    <source>
        <dbReference type="HAMAP-Rule" id="MF_00062"/>
    </source>
</evidence>
<evidence type="ECO:0000256" key="8">
    <source>
        <dbReference type="ARBA" id="ARBA00022679"/>
    </source>
</evidence>
<dbReference type="InterPro" id="IPR044139">
    <property type="entry name" value="CysN_NoDQ_III"/>
</dbReference>
<evidence type="ECO:0000256" key="1">
    <source>
        <dbReference type="ARBA" id="ARBA00001823"/>
    </source>
</evidence>
<evidence type="ECO:0000256" key="3">
    <source>
        <dbReference type="ARBA" id="ARBA00002632"/>
    </source>
</evidence>
<comment type="function">
    <text evidence="16">With CysD forms the ATP sulfurylase (ATPS) that catalyzes the adenylation of sulfate producing adenosine 5'-phosphosulfate (APS) and diphosphate, the first enzymatic step in sulfur assimilation pathway. APS synthesis involves the formation of a high-energy phosphoric-sulfuric acid anhydride bond driven by GTP hydrolysis by CysN coupled to ATP hydrolysis by CysD.</text>
</comment>
<evidence type="ECO:0000256" key="6">
    <source>
        <dbReference type="ARBA" id="ARBA00007237"/>
    </source>
</evidence>
<dbReference type="InterPro" id="IPR050100">
    <property type="entry name" value="TRAFAC_GTPase_members"/>
</dbReference>
<dbReference type="SUPFAM" id="SSF52540">
    <property type="entry name" value="P-loop containing nucleoside triphosphate hydrolases"/>
    <property type="match status" value="2"/>
</dbReference>
<comment type="function">
    <text evidence="2">APS kinase catalyzes the synthesis of activated sulfate.</text>
</comment>
<dbReference type="GO" id="GO:0070814">
    <property type="term" value="P:hydrogen sulfide biosynthetic process"/>
    <property type="evidence" value="ECO:0007669"/>
    <property type="project" value="UniProtKB-UniRule"/>
</dbReference>
<proteinExistence type="inferred from homology"/>